<feature type="transmembrane region" description="Helical" evidence="1">
    <location>
        <begin position="64"/>
        <end position="81"/>
    </location>
</feature>
<proteinExistence type="predicted"/>
<dbReference type="EMBL" id="DVHB01000019">
    <property type="protein sequence ID" value="HIR38936.1"/>
    <property type="molecule type" value="Genomic_DNA"/>
</dbReference>
<evidence type="ECO:0000256" key="1">
    <source>
        <dbReference type="SAM" id="Phobius"/>
    </source>
</evidence>
<evidence type="ECO:0000313" key="3">
    <source>
        <dbReference type="Proteomes" id="UP000824179"/>
    </source>
</evidence>
<accession>A0A9D1AGW7</accession>
<reference evidence="2" key="1">
    <citation type="submission" date="2020-10" db="EMBL/GenBank/DDBJ databases">
        <authorList>
            <person name="Gilroy R."/>
        </authorList>
    </citation>
    <scope>NUCLEOTIDE SEQUENCE</scope>
    <source>
        <strain evidence="2">ChiW25-3613</strain>
    </source>
</reference>
<keyword evidence="1" id="KW-0472">Membrane</keyword>
<sequence>MTYHTLKCPHCRKVINRVTGSPDYIGNPIRKCPWCGGLYIDSFTREWVTKSPYKRFMFLIEKPFAGAFLSFILIAGILFMAAKVNIIISLIVGAVIAIAVFIVWYFVRKPSIREEIDKSIERTKSAKYVALLKNAGLKIYKIKGVEIGTINDEENSSLQDIDIKKEKDSSLTLY</sequence>
<feature type="transmembrane region" description="Helical" evidence="1">
    <location>
        <begin position="87"/>
        <end position="107"/>
    </location>
</feature>
<organism evidence="2 3">
    <name type="scientific">Candidatus Coproplasma stercoripullorum</name>
    <dbReference type="NCBI Taxonomy" id="2840751"/>
    <lineage>
        <taxon>Bacteria</taxon>
        <taxon>Bacillati</taxon>
        <taxon>Bacillota</taxon>
        <taxon>Clostridia</taxon>
        <taxon>Eubacteriales</taxon>
        <taxon>Candidatus Coproplasma</taxon>
    </lineage>
</organism>
<evidence type="ECO:0000313" key="2">
    <source>
        <dbReference type="EMBL" id="HIR38936.1"/>
    </source>
</evidence>
<gene>
    <name evidence="2" type="ORF">IAB90_00980</name>
</gene>
<reference evidence="2" key="2">
    <citation type="journal article" date="2021" name="PeerJ">
        <title>Extensive microbial diversity within the chicken gut microbiome revealed by metagenomics and culture.</title>
        <authorList>
            <person name="Gilroy R."/>
            <person name="Ravi A."/>
            <person name="Getino M."/>
            <person name="Pursley I."/>
            <person name="Horton D.L."/>
            <person name="Alikhan N.F."/>
            <person name="Baker D."/>
            <person name="Gharbi K."/>
            <person name="Hall N."/>
            <person name="Watson M."/>
            <person name="Adriaenssens E.M."/>
            <person name="Foster-Nyarko E."/>
            <person name="Jarju S."/>
            <person name="Secka A."/>
            <person name="Antonio M."/>
            <person name="Oren A."/>
            <person name="Chaudhuri R.R."/>
            <person name="La Ragione R."/>
            <person name="Hildebrand F."/>
            <person name="Pallen M.J."/>
        </authorList>
    </citation>
    <scope>NUCLEOTIDE SEQUENCE</scope>
    <source>
        <strain evidence="2">ChiW25-3613</strain>
    </source>
</reference>
<keyword evidence="1" id="KW-1133">Transmembrane helix</keyword>
<protein>
    <submittedName>
        <fullName evidence="2">Uncharacterized protein</fullName>
    </submittedName>
</protein>
<keyword evidence="1" id="KW-0812">Transmembrane</keyword>
<dbReference type="AlphaFoldDB" id="A0A9D1AGW7"/>
<name>A0A9D1AGW7_9FIRM</name>
<comment type="caution">
    <text evidence="2">The sequence shown here is derived from an EMBL/GenBank/DDBJ whole genome shotgun (WGS) entry which is preliminary data.</text>
</comment>
<dbReference type="Proteomes" id="UP000824179">
    <property type="component" value="Unassembled WGS sequence"/>
</dbReference>